<evidence type="ECO:0000256" key="10">
    <source>
        <dbReference type="ARBA" id="ARBA00022777"/>
    </source>
</evidence>
<keyword evidence="5" id="KW-0723">Serine/threonine-protein kinase</keyword>
<evidence type="ECO:0000256" key="13">
    <source>
        <dbReference type="ARBA" id="ARBA00023137"/>
    </source>
</evidence>
<dbReference type="GO" id="GO:0005524">
    <property type="term" value="F:ATP binding"/>
    <property type="evidence" value="ECO:0007669"/>
    <property type="project" value="UniProtKB-UniRule"/>
</dbReference>
<dbReference type="SUPFAM" id="SSF56112">
    <property type="entry name" value="Protein kinase-like (PK-like)"/>
    <property type="match status" value="1"/>
</dbReference>
<dbReference type="PANTHER" id="PTHR46485:SF5">
    <property type="entry name" value="CENTER DIVIDER, ISOFORM A"/>
    <property type="match status" value="1"/>
</dbReference>
<evidence type="ECO:0000256" key="16">
    <source>
        <dbReference type="ARBA" id="ARBA00049308"/>
    </source>
</evidence>
<accession>A0A9P0H2F0</accession>
<evidence type="ECO:0000256" key="6">
    <source>
        <dbReference type="ARBA" id="ARBA00022553"/>
    </source>
</evidence>
<dbReference type="InterPro" id="IPR000719">
    <property type="entry name" value="Prot_kinase_dom"/>
</dbReference>
<dbReference type="Proteomes" id="UP001152798">
    <property type="component" value="Chromosome 3"/>
</dbReference>
<keyword evidence="8" id="KW-0479">Metal-binding</keyword>
<dbReference type="InterPro" id="IPR017441">
    <property type="entry name" value="Protein_kinase_ATP_BS"/>
</dbReference>
<keyword evidence="9 18" id="KW-0547">Nucleotide-binding</keyword>
<evidence type="ECO:0000313" key="21">
    <source>
        <dbReference type="Proteomes" id="UP001152798"/>
    </source>
</evidence>
<keyword evidence="21" id="KW-1185">Reference proteome</keyword>
<dbReference type="Gene3D" id="1.10.510.10">
    <property type="entry name" value="Transferase(Phosphotransferase) domain 1"/>
    <property type="match status" value="1"/>
</dbReference>
<dbReference type="EC" id="2.7.12.1" evidence="4"/>
<evidence type="ECO:0000256" key="8">
    <source>
        <dbReference type="ARBA" id="ARBA00022723"/>
    </source>
</evidence>
<keyword evidence="12" id="KW-0460">Magnesium</keyword>
<keyword evidence="6" id="KW-0597">Phosphoprotein</keyword>
<evidence type="ECO:0000259" key="19">
    <source>
        <dbReference type="PROSITE" id="PS50011"/>
    </source>
</evidence>
<comment type="catalytic activity">
    <reaction evidence="16">
        <text>L-threonyl-[protein] + ATP = O-phospho-L-threonyl-[protein] + ADP + H(+)</text>
        <dbReference type="Rhea" id="RHEA:46608"/>
        <dbReference type="Rhea" id="RHEA-COMP:11060"/>
        <dbReference type="Rhea" id="RHEA-COMP:11605"/>
        <dbReference type="ChEBI" id="CHEBI:15378"/>
        <dbReference type="ChEBI" id="CHEBI:30013"/>
        <dbReference type="ChEBI" id="CHEBI:30616"/>
        <dbReference type="ChEBI" id="CHEBI:61977"/>
        <dbReference type="ChEBI" id="CHEBI:456216"/>
        <dbReference type="EC" id="2.7.12.1"/>
    </reaction>
</comment>
<dbReference type="GO" id="GO:0004674">
    <property type="term" value="F:protein serine/threonine kinase activity"/>
    <property type="evidence" value="ECO:0007669"/>
    <property type="project" value="UniProtKB-KW"/>
</dbReference>
<dbReference type="InterPro" id="IPR008266">
    <property type="entry name" value="Tyr_kinase_AS"/>
</dbReference>
<dbReference type="PROSITE" id="PS50011">
    <property type="entry name" value="PROTEIN_KINASE_DOM"/>
    <property type="match status" value="1"/>
</dbReference>
<gene>
    <name evidence="20" type="ORF">NEZAVI_LOCUS5293</name>
</gene>
<dbReference type="PANTHER" id="PTHR46485">
    <property type="entry name" value="LIM DOMAIN KINASE 1"/>
    <property type="match status" value="1"/>
</dbReference>
<dbReference type="GO" id="GO:0005737">
    <property type="term" value="C:cytoplasm"/>
    <property type="evidence" value="ECO:0007669"/>
    <property type="project" value="TreeGrafter"/>
</dbReference>
<proteinExistence type="inferred from homology"/>
<dbReference type="PROSITE" id="PS00107">
    <property type="entry name" value="PROTEIN_KINASE_ATP"/>
    <property type="match status" value="1"/>
</dbReference>
<dbReference type="InterPro" id="IPR001245">
    <property type="entry name" value="Ser-Thr/Tyr_kinase_cat_dom"/>
</dbReference>
<dbReference type="PROSITE" id="PS00109">
    <property type="entry name" value="PROTEIN_KINASE_TYR"/>
    <property type="match status" value="1"/>
</dbReference>
<dbReference type="AlphaFoldDB" id="A0A9P0H2F0"/>
<evidence type="ECO:0000256" key="4">
    <source>
        <dbReference type="ARBA" id="ARBA00013203"/>
    </source>
</evidence>
<dbReference type="Gene3D" id="3.30.200.20">
    <property type="entry name" value="Phosphorylase Kinase, domain 1"/>
    <property type="match status" value="1"/>
</dbReference>
<evidence type="ECO:0000256" key="17">
    <source>
        <dbReference type="ARBA" id="ARBA00051680"/>
    </source>
</evidence>
<evidence type="ECO:0000256" key="3">
    <source>
        <dbReference type="ARBA" id="ARBA00005843"/>
    </source>
</evidence>
<evidence type="ECO:0000256" key="15">
    <source>
        <dbReference type="ARBA" id="ARBA00049003"/>
    </source>
</evidence>
<keyword evidence="10" id="KW-0418">Kinase</keyword>
<organism evidence="20 21">
    <name type="scientific">Nezara viridula</name>
    <name type="common">Southern green stink bug</name>
    <name type="synonym">Cimex viridulus</name>
    <dbReference type="NCBI Taxonomy" id="85310"/>
    <lineage>
        <taxon>Eukaryota</taxon>
        <taxon>Metazoa</taxon>
        <taxon>Ecdysozoa</taxon>
        <taxon>Arthropoda</taxon>
        <taxon>Hexapoda</taxon>
        <taxon>Insecta</taxon>
        <taxon>Pterygota</taxon>
        <taxon>Neoptera</taxon>
        <taxon>Paraneoptera</taxon>
        <taxon>Hemiptera</taxon>
        <taxon>Heteroptera</taxon>
        <taxon>Panheteroptera</taxon>
        <taxon>Pentatomomorpha</taxon>
        <taxon>Pentatomoidea</taxon>
        <taxon>Pentatomidae</taxon>
        <taxon>Pentatominae</taxon>
        <taxon>Nezara</taxon>
    </lineage>
</organism>
<dbReference type="InterPro" id="IPR050940">
    <property type="entry name" value="Actin_reg-Ser/Thr_kinase"/>
</dbReference>
<dbReference type="FunFam" id="1.10.510.10:FF:000202">
    <property type="entry name" value="Dual specificity testis-specific protein kinase 2"/>
    <property type="match status" value="1"/>
</dbReference>
<evidence type="ECO:0000256" key="11">
    <source>
        <dbReference type="ARBA" id="ARBA00022840"/>
    </source>
</evidence>
<evidence type="ECO:0000256" key="7">
    <source>
        <dbReference type="ARBA" id="ARBA00022679"/>
    </source>
</evidence>
<evidence type="ECO:0000256" key="1">
    <source>
        <dbReference type="ARBA" id="ARBA00001936"/>
    </source>
</evidence>
<dbReference type="FunFam" id="3.30.200.20:FF:000134">
    <property type="entry name" value="Dual specificity testis-specific protein kinase 2"/>
    <property type="match status" value="1"/>
</dbReference>
<comment type="cofactor">
    <cofactor evidence="2">
        <name>Mg(2+)</name>
        <dbReference type="ChEBI" id="CHEBI:18420"/>
    </cofactor>
</comment>
<feature type="binding site" evidence="18">
    <location>
        <position position="68"/>
    </location>
    <ligand>
        <name>ATP</name>
        <dbReference type="ChEBI" id="CHEBI:30616"/>
    </ligand>
</feature>
<dbReference type="GO" id="GO:0005634">
    <property type="term" value="C:nucleus"/>
    <property type="evidence" value="ECO:0007669"/>
    <property type="project" value="TreeGrafter"/>
</dbReference>
<evidence type="ECO:0000256" key="14">
    <source>
        <dbReference type="ARBA" id="ARBA00023211"/>
    </source>
</evidence>
<sequence length="633" mass="69419">MTDCELSCSEGSVSQECRVTGSSCLALKNAVATLNRLDDFECEKIGNGFFSEVFKVCHKTTKQVMVLKMNLLRSNRPNMRKEVQLMNQLSHPNILRFMGVCVHEGQLHALTEYINGGRLEQIIQDRSIALSYSVRMKLALDIAKGMEYLHSKGVFHRDLTSKNILVRTNEETGEMTAVVGDFGFAAKIPRCGYRLATVGSAYWMSPECLKGEFYDELSDVFSYGIVLCELIGRCEADPDVLPRTESFGLDYIAFTRLCVADPPPPAFLRLAFTCCSYDPSKRPSFTEIVTTLESIIWNSKNPSSKENNCHAMLSQLKPTADERIRALGEAMAEQDVHYKPSQQNPFTNIALKTGKKMPVDSSSDADDTCGRVVAEPVVKPSRLRSGTSTGPWLEGGLLLTTRRPVQAYGLLDAILAGSCYHSPRQKGRGVEGGMPPSLPSSPTFARRAAATAHKPQSAPPTAGYRLRACSSGSNLASLEDHVTVLRRRGSCESGFFSSVGDDFCIPGQELVASSVTLSSSSAASSLLLDSAAGEEKIGGGCGRWRGNRASSVYTGSSEDISFHSEQNEEKLRPQQIHKMVEYFERKGSSTEPREYLRQLRSTCQARRGGRGVNARLLVCEGAVSSKLQIFDKK</sequence>
<comment type="catalytic activity">
    <reaction evidence="17">
        <text>L-tyrosyl-[protein] + ATP = O-phospho-L-tyrosyl-[protein] + ADP + H(+)</text>
        <dbReference type="Rhea" id="RHEA:10596"/>
        <dbReference type="Rhea" id="RHEA-COMP:10136"/>
        <dbReference type="Rhea" id="RHEA-COMP:20101"/>
        <dbReference type="ChEBI" id="CHEBI:15378"/>
        <dbReference type="ChEBI" id="CHEBI:30616"/>
        <dbReference type="ChEBI" id="CHEBI:46858"/>
        <dbReference type="ChEBI" id="CHEBI:61978"/>
        <dbReference type="ChEBI" id="CHEBI:456216"/>
        <dbReference type="EC" id="2.7.12.1"/>
    </reaction>
</comment>
<evidence type="ECO:0000256" key="18">
    <source>
        <dbReference type="PROSITE-ProRule" id="PRU10141"/>
    </source>
</evidence>
<keyword evidence="14" id="KW-0464">Manganese</keyword>
<keyword evidence="7" id="KW-0808">Transferase</keyword>
<evidence type="ECO:0000256" key="9">
    <source>
        <dbReference type="ARBA" id="ARBA00022741"/>
    </source>
</evidence>
<keyword evidence="11 18" id="KW-0067">ATP-binding</keyword>
<protein>
    <recommendedName>
        <fullName evidence="4">dual-specificity kinase</fullName>
        <ecNumber evidence="4">2.7.12.1</ecNumber>
    </recommendedName>
</protein>
<dbReference type="OrthoDB" id="20134at2759"/>
<dbReference type="GO" id="GO:0004712">
    <property type="term" value="F:protein serine/threonine/tyrosine kinase activity"/>
    <property type="evidence" value="ECO:0007669"/>
    <property type="project" value="UniProtKB-EC"/>
</dbReference>
<dbReference type="GO" id="GO:0004713">
    <property type="term" value="F:protein tyrosine kinase activity"/>
    <property type="evidence" value="ECO:0007669"/>
    <property type="project" value="UniProtKB-KW"/>
</dbReference>
<reference evidence="20" key="1">
    <citation type="submission" date="2022-01" db="EMBL/GenBank/DDBJ databases">
        <authorList>
            <person name="King R."/>
        </authorList>
    </citation>
    <scope>NUCLEOTIDE SEQUENCE</scope>
</reference>
<dbReference type="PRINTS" id="PR00109">
    <property type="entry name" value="TYRKINASE"/>
</dbReference>
<name>A0A9P0H2F0_NEZVI</name>
<dbReference type="InterPro" id="IPR011009">
    <property type="entry name" value="Kinase-like_dom_sf"/>
</dbReference>
<evidence type="ECO:0000256" key="2">
    <source>
        <dbReference type="ARBA" id="ARBA00001946"/>
    </source>
</evidence>
<evidence type="ECO:0000313" key="20">
    <source>
        <dbReference type="EMBL" id="CAH1394933.1"/>
    </source>
</evidence>
<evidence type="ECO:0000256" key="12">
    <source>
        <dbReference type="ARBA" id="ARBA00022842"/>
    </source>
</evidence>
<dbReference type="GO" id="GO:0046872">
    <property type="term" value="F:metal ion binding"/>
    <property type="evidence" value="ECO:0007669"/>
    <property type="project" value="UniProtKB-KW"/>
</dbReference>
<dbReference type="EMBL" id="OV725079">
    <property type="protein sequence ID" value="CAH1394933.1"/>
    <property type="molecule type" value="Genomic_DNA"/>
</dbReference>
<feature type="domain" description="Protein kinase" evidence="19">
    <location>
        <begin position="39"/>
        <end position="296"/>
    </location>
</feature>
<dbReference type="Pfam" id="PF07714">
    <property type="entry name" value="PK_Tyr_Ser-Thr"/>
    <property type="match status" value="1"/>
</dbReference>
<keyword evidence="13" id="KW-0829">Tyrosine-protein kinase</keyword>
<comment type="similarity">
    <text evidence="3">Belongs to the protein kinase superfamily. TKL Ser/Thr protein kinase family.</text>
</comment>
<evidence type="ECO:0000256" key="5">
    <source>
        <dbReference type="ARBA" id="ARBA00022527"/>
    </source>
</evidence>
<comment type="cofactor">
    <cofactor evidence="1">
        <name>Mn(2+)</name>
        <dbReference type="ChEBI" id="CHEBI:29035"/>
    </cofactor>
</comment>
<comment type="catalytic activity">
    <reaction evidence="15">
        <text>L-seryl-[protein] + ATP = O-phospho-L-seryl-[protein] + ADP + H(+)</text>
        <dbReference type="Rhea" id="RHEA:17989"/>
        <dbReference type="Rhea" id="RHEA-COMP:9863"/>
        <dbReference type="Rhea" id="RHEA-COMP:11604"/>
        <dbReference type="ChEBI" id="CHEBI:15378"/>
        <dbReference type="ChEBI" id="CHEBI:29999"/>
        <dbReference type="ChEBI" id="CHEBI:30616"/>
        <dbReference type="ChEBI" id="CHEBI:83421"/>
        <dbReference type="ChEBI" id="CHEBI:456216"/>
        <dbReference type="EC" id="2.7.12.1"/>
    </reaction>
</comment>
<dbReference type="GO" id="GO:0030036">
    <property type="term" value="P:actin cytoskeleton organization"/>
    <property type="evidence" value="ECO:0007669"/>
    <property type="project" value="TreeGrafter"/>
</dbReference>